<dbReference type="EMBL" id="CP139781">
    <property type="protein sequence ID" value="WRQ87760.1"/>
    <property type="molecule type" value="Genomic_DNA"/>
</dbReference>
<evidence type="ECO:0000256" key="5">
    <source>
        <dbReference type="ARBA" id="ARBA00022692"/>
    </source>
</evidence>
<dbReference type="PIRSF" id="PIRSF001892">
    <property type="entry name" value="CyaE"/>
    <property type="match status" value="1"/>
</dbReference>
<protein>
    <submittedName>
        <fullName evidence="9">TolC family protein</fullName>
    </submittedName>
</protein>
<dbReference type="InterPro" id="IPR051906">
    <property type="entry name" value="TolC-like"/>
</dbReference>
<feature type="coiled-coil region" evidence="8">
    <location>
        <begin position="367"/>
        <end position="423"/>
    </location>
</feature>
<dbReference type="PANTHER" id="PTHR30026">
    <property type="entry name" value="OUTER MEMBRANE PROTEIN TOLC"/>
    <property type="match status" value="1"/>
</dbReference>
<dbReference type="InterPro" id="IPR028351">
    <property type="entry name" value="CyaE"/>
</dbReference>
<feature type="coiled-coil region" evidence="8">
    <location>
        <begin position="153"/>
        <end position="180"/>
    </location>
</feature>
<dbReference type="Gene3D" id="1.20.1600.10">
    <property type="entry name" value="Outer membrane efflux proteins (OEP)"/>
    <property type="match status" value="1"/>
</dbReference>
<evidence type="ECO:0000256" key="2">
    <source>
        <dbReference type="ARBA" id="ARBA00007613"/>
    </source>
</evidence>
<evidence type="ECO:0000313" key="9">
    <source>
        <dbReference type="EMBL" id="WRQ87760.1"/>
    </source>
</evidence>
<evidence type="ECO:0000256" key="7">
    <source>
        <dbReference type="ARBA" id="ARBA00023237"/>
    </source>
</evidence>
<dbReference type="SUPFAM" id="SSF56954">
    <property type="entry name" value="Outer membrane efflux proteins (OEP)"/>
    <property type="match status" value="1"/>
</dbReference>
<dbReference type="Proteomes" id="UP000738431">
    <property type="component" value="Chromosome"/>
</dbReference>
<keyword evidence="8" id="KW-0175">Coiled coil</keyword>
<dbReference type="InterPro" id="IPR003423">
    <property type="entry name" value="OMP_efflux"/>
</dbReference>
<evidence type="ECO:0000313" key="10">
    <source>
        <dbReference type="Proteomes" id="UP000738431"/>
    </source>
</evidence>
<comment type="subcellular location">
    <subcellularLocation>
        <location evidence="1">Cell outer membrane</location>
    </subcellularLocation>
</comment>
<sequence length="446" mass="48855">MNPLRFVPSFLIRPAVVAVGALLLPAVAGAQPMPNRLDLETAITYAVENNFAIRQARERIREQEGLILEVKSQVLPNVSLNSSYTRDAESLSAAGASDQNWNITLQARQLLYSGGGVQAALDAQRIVRETVLLELQSIINDQLLQVRTSFYDVLLAREQIQVQEQNVQLLEEQLTTARNRFEAGAVSNFDVLRAEVELANAQPPLIRARNALRISIDQLRYYLGFDNPDRSQVAAIPEFLGKLDIEPVSFDLAAAIDTARANRPELVRLTKLVEARAAGVKIAQSDRLPDLSLVGGYQVRKNPFSESFGDSYNGWTIGLQSNWSIWDGRATRGRVEQALSQQKQAQLSLEDATLAVEVEARRAVSALNEATELADAAVKVVEQAEEALRLANARYGAGTATQLELLAAQVALTQARNNQLQANYSHNVAAAALRRALGQSDVLIAN</sequence>
<dbReference type="PANTHER" id="PTHR30026:SF20">
    <property type="entry name" value="OUTER MEMBRANE PROTEIN TOLC"/>
    <property type="match status" value="1"/>
</dbReference>
<dbReference type="Pfam" id="PF02321">
    <property type="entry name" value="OEP"/>
    <property type="match status" value="2"/>
</dbReference>
<keyword evidence="7" id="KW-0998">Cell outer membrane</keyword>
<dbReference type="RefSeq" id="WP_221030083.1">
    <property type="nucleotide sequence ID" value="NZ_CP139781.1"/>
</dbReference>
<organism evidence="9 10">
    <name type="scientific">Actomonas aquatica</name>
    <dbReference type="NCBI Taxonomy" id="2866162"/>
    <lineage>
        <taxon>Bacteria</taxon>
        <taxon>Pseudomonadati</taxon>
        <taxon>Verrucomicrobiota</taxon>
        <taxon>Opitutia</taxon>
        <taxon>Opitutales</taxon>
        <taxon>Opitutaceae</taxon>
        <taxon>Actomonas</taxon>
    </lineage>
</organism>
<evidence type="ECO:0000256" key="3">
    <source>
        <dbReference type="ARBA" id="ARBA00022448"/>
    </source>
</evidence>
<accession>A0ABZ1C800</accession>
<evidence type="ECO:0000256" key="1">
    <source>
        <dbReference type="ARBA" id="ARBA00004442"/>
    </source>
</evidence>
<comment type="similarity">
    <text evidence="2">Belongs to the outer membrane factor (OMF) (TC 1.B.17) family.</text>
</comment>
<gene>
    <name evidence="9" type="ORF">K1X11_023355</name>
</gene>
<evidence type="ECO:0000256" key="6">
    <source>
        <dbReference type="ARBA" id="ARBA00023136"/>
    </source>
</evidence>
<keyword evidence="5" id="KW-0812">Transmembrane</keyword>
<keyword evidence="4" id="KW-1134">Transmembrane beta strand</keyword>
<reference evidence="9 10" key="1">
    <citation type="submission" date="2023-12" db="EMBL/GenBank/DDBJ databases">
        <title>Description of an unclassified Opitutus bacterium of Verrucomicrobiota.</title>
        <authorList>
            <person name="Zhang D.-F."/>
        </authorList>
    </citation>
    <scope>NUCLEOTIDE SEQUENCE [LARGE SCALE GENOMIC DNA]</scope>
    <source>
        <strain evidence="9 10">WL0086</strain>
    </source>
</reference>
<keyword evidence="10" id="KW-1185">Reference proteome</keyword>
<keyword evidence="6" id="KW-0472">Membrane</keyword>
<proteinExistence type="inferred from homology"/>
<evidence type="ECO:0000256" key="8">
    <source>
        <dbReference type="SAM" id="Coils"/>
    </source>
</evidence>
<name>A0ABZ1C800_9BACT</name>
<keyword evidence="3" id="KW-0813">Transport</keyword>
<evidence type="ECO:0000256" key="4">
    <source>
        <dbReference type="ARBA" id="ARBA00022452"/>
    </source>
</evidence>